<feature type="transmembrane region" description="Helical" evidence="1">
    <location>
        <begin position="95"/>
        <end position="115"/>
    </location>
</feature>
<feature type="transmembrane region" description="Helical" evidence="1">
    <location>
        <begin position="55"/>
        <end position="75"/>
    </location>
</feature>
<name>U9V842_RHIID</name>
<dbReference type="HOGENOM" id="CLU_1797477_0_0_1"/>
<protein>
    <submittedName>
        <fullName evidence="2">Uncharacterized protein</fullName>
    </submittedName>
</protein>
<accession>U9V842</accession>
<organism evidence="2">
    <name type="scientific">Rhizophagus irregularis (strain DAOM 181602 / DAOM 197198 / MUCL 43194)</name>
    <name type="common">Arbuscular mycorrhizal fungus</name>
    <name type="synonym">Glomus intraradices</name>
    <dbReference type="NCBI Taxonomy" id="747089"/>
    <lineage>
        <taxon>Eukaryota</taxon>
        <taxon>Fungi</taxon>
        <taxon>Fungi incertae sedis</taxon>
        <taxon>Mucoromycota</taxon>
        <taxon>Glomeromycotina</taxon>
        <taxon>Glomeromycetes</taxon>
        <taxon>Glomerales</taxon>
        <taxon>Glomeraceae</taxon>
        <taxon>Rhizophagus</taxon>
    </lineage>
</organism>
<reference evidence="2" key="1">
    <citation type="submission" date="2013-07" db="EMBL/GenBank/DDBJ databases">
        <title>The genome of an arbuscular mycorrhizal fungus provides insights into the evolution of the oldest plant symbiosis.</title>
        <authorList>
            <consortium name="DOE Joint Genome Institute"/>
            <person name="Tisserant E."/>
            <person name="Malbreil M."/>
            <person name="Kuo A."/>
            <person name="Kohler A."/>
            <person name="Symeonidi A."/>
            <person name="Balestrini R."/>
            <person name="Charron P."/>
            <person name="Duensing N."/>
            <person name="Frei-dit-Frey N."/>
            <person name="Gianinazzi-Pearson V."/>
            <person name="Gilbert B."/>
            <person name="Handa Y."/>
            <person name="Hijri M."/>
            <person name="Kaul R."/>
            <person name="Kawaguchi M."/>
            <person name="Krajinski F."/>
            <person name="Lammers P."/>
            <person name="Lapierre D."/>
            <person name="Masclaux F.G."/>
            <person name="Murat C."/>
            <person name="Morin E."/>
            <person name="Ndikumana S."/>
            <person name="Pagni M."/>
            <person name="Petitpierre D."/>
            <person name="Requena N."/>
            <person name="Rosikiewicz P."/>
            <person name="Riley R."/>
            <person name="Saito K."/>
            <person name="San Clemente H."/>
            <person name="Shapiro H."/>
            <person name="van Tuinen D."/>
            <person name="Becard G."/>
            <person name="Bonfante P."/>
            <person name="Paszkowski U."/>
            <person name="Shachar-Hill Y."/>
            <person name="Young J.P."/>
            <person name="Sanders I.R."/>
            <person name="Henrissat B."/>
            <person name="Rensing S.A."/>
            <person name="Grigoriev I.V."/>
            <person name="Corradi N."/>
            <person name="Roux C."/>
            <person name="Martin F."/>
        </authorList>
    </citation>
    <scope>NUCLEOTIDE SEQUENCE</scope>
    <source>
        <strain evidence="2">DAOM 197198</strain>
    </source>
</reference>
<sequence>MVLFSNMISRQIGMNLELKCSLMKENILPKSSVVLFQITQGNFDLRKRVRSFRGLYLCLLGEMILEHVIFVMFYWLNNKIFAVQQYSRLRTRNNVYTSVFIIGMDCYGFNWLFSWVFKLGRLFIFIVILSATLLHNVNFSHPIS</sequence>
<dbReference type="EMBL" id="KI274235">
    <property type="protein sequence ID" value="ESA24076.1"/>
    <property type="molecule type" value="Genomic_DNA"/>
</dbReference>
<keyword evidence="1" id="KW-0472">Membrane</keyword>
<evidence type="ECO:0000313" key="2">
    <source>
        <dbReference type="EMBL" id="ESA24076.1"/>
    </source>
</evidence>
<feature type="transmembrane region" description="Helical" evidence="1">
    <location>
        <begin position="122"/>
        <end position="139"/>
    </location>
</feature>
<keyword evidence="1" id="KW-0812">Transmembrane</keyword>
<dbReference type="AlphaFoldDB" id="U9V842"/>
<proteinExistence type="predicted"/>
<keyword evidence="1" id="KW-1133">Transmembrane helix</keyword>
<evidence type="ECO:0000256" key="1">
    <source>
        <dbReference type="SAM" id="Phobius"/>
    </source>
</evidence>
<gene>
    <name evidence="2" type="ORF">GLOINDRAFT_90614</name>
</gene>